<evidence type="ECO:0000313" key="3">
    <source>
        <dbReference type="Proteomes" id="UP001229346"/>
    </source>
</evidence>
<reference evidence="2 3" key="1">
    <citation type="submission" date="2023-07" db="EMBL/GenBank/DDBJ databases">
        <title>Sorghum-associated microbial communities from plants grown in Nebraska, USA.</title>
        <authorList>
            <person name="Schachtman D."/>
        </authorList>
    </citation>
    <scope>NUCLEOTIDE SEQUENCE [LARGE SCALE GENOMIC DNA]</scope>
    <source>
        <strain evidence="2 3">CC482</strain>
    </source>
</reference>
<feature type="transmembrane region" description="Helical" evidence="1">
    <location>
        <begin position="114"/>
        <end position="134"/>
    </location>
</feature>
<proteinExistence type="predicted"/>
<organism evidence="2 3">
    <name type="scientific">Paenibacillus harenae</name>
    <dbReference type="NCBI Taxonomy" id="306543"/>
    <lineage>
        <taxon>Bacteria</taxon>
        <taxon>Bacillati</taxon>
        <taxon>Bacillota</taxon>
        <taxon>Bacilli</taxon>
        <taxon>Bacillales</taxon>
        <taxon>Paenibacillaceae</taxon>
        <taxon>Paenibacillus</taxon>
    </lineage>
</organism>
<feature type="transmembrane region" description="Helical" evidence="1">
    <location>
        <begin position="53"/>
        <end position="79"/>
    </location>
</feature>
<dbReference type="Proteomes" id="UP001229346">
    <property type="component" value="Unassembled WGS sequence"/>
</dbReference>
<comment type="caution">
    <text evidence="2">The sequence shown here is derived from an EMBL/GenBank/DDBJ whole genome shotgun (WGS) entry which is preliminary data.</text>
</comment>
<keyword evidence="1" id="KW-0472">Membrane</keyword>
<accession>A0ABT9U1R4</accession>
<keyword evidence="3" id="KW-1185">Reference proteome</keyword>
<dbReference type="EMBL" id="JAUSSU010000005">
    <property type="protein sequence ID" value="MDQ0113493.1"/>
    <property type="molecule type" value="Genomic_DNA"/>
</dbReference>
<gene>
    <name evidence="2" type="ORF">J2T15_002934</name>
</gene>
<feature type="transmembrane region" description="Helical" evidence="1">
    <location>
        <begin position="12"/>
        <end position="41"/>
    </location>
</feature>
<keyword evidence="1" id="KW-0812">Transmembrane</keyword>
<evidence type="ECO:0000313" key="2">
    <source>
        <dbReference type="EMBL" id="MDQ0113493.1"/>
    </source>
</evidence>
<name>A0ABT9U1R4_PAEHA</name>
<keyword evidence="1" id="KW-1133">Transmembrane helix</keyword>
<dbReference type="RefSeq" id="WP_307204695.1">
    <property type="nucleotide sequence ID" value="NZ_JAUSSU010000005.1"/>
</dbReference>
<feature type="transmembrane region" description="Helical" evidence="1">
    <location>
        <begin position="91"/>
        <end position="108"/>
    </location>
</feature>
<protein>
    <submittedName>
        <fullName evidence="2">Membrane protein</fullName>
    </submittedName>
</protein>
<evidence type="ECO:0000256" key="1">
    <source>
        <dbReference type="SAM" id="Phobius"/>
    </source>
</evidence>
<sequence length="162" mass="17979">MTIKSGAICVYIVLVYWISLHFPIMHTLFFPTLGAFSLLFISKPFKKEEVGSIAIGAVTASLIGSICMYFSTGVLSILLNTVAVIWLIRKFRWNAPPILAVSFIPFFTQPATVWITPLSVTVSLIGLLLFLYAADRLERKFGATPRFVRSGTDQESPERAAM</sequence>